<dbReference type="InterPro" id="IPR001680">
    <property type="entry name" value="WD40_rpt"/>
</dbReference>
<sequence>MSSNSSFTAGSRSASPFLPTDFDNSLSVSHNPLGLVRSASFSSIRGPPVPLTYSESSAKFWLRSPRTTIAYTPPPSSDDGISAKQLSCSASSVVFFPRGNRVHYKNVTSNYHEDITQLCKLSTDHGNVRCLESNNKSLSDTLAIGTTNGFVQLWDVQSKKMTLSWKTTKEITAMAWNGPVLTVGFMKGNIRHYDTRISALKIKEQARRSIHHEAQITSLSWSVNGNVLASGDAIGTVLCWKDGNSIPMKVGEVIKRRKKIVQAGISWCPWDHKILATGDASGTLRLWNVADSPGSNALKPGKLDTASVITGVHFSPQCKEILTTHAARIGGPVPIDPHNPKPSTENALVVHQFPFLQRVATFRFPMEKAIGDSVLDSTGTKIIYATPSNGMVNVSDVWSKRKEVKKELKRTTSLISITSASSSYSLIR</sequence>
<accession>A0A9P5TM04</accession>
<evidence type="ECO:0000256" key="1">
    <source>
        <dbReference type="ARBA" id="ARBA00022574"/>
    </source>
</evidence>
<keyword evidence="4" id="KW-0498">Mitosis</keyword>
<dbReference type="PANTHER" id="PTHR19918">
    <property type="entry name" value="CELL DIVISION CYCLE 20 CDC20 FIZZY -RELATED"/>
    <property type="match status" value="1"/>
</dbReference>
<dbReference type="GO" id="GO:1990757">
    <property type="term" value="F:ubiquitin ligase activator activity"/>
    <property type="evidence" value="ECO:0007669"/>
    <property type="project" value="TreeGrafter"/>
</dbReference>
<dbReference type="GO" id="GO:0031145">
    <property type="term" value="P:anaphase-promoting complex-dependent catabolic process"/>
    <property type="evidence" value="ECO:0007669"/>
    <property type="project" value="TreeGrafter"/>
</dbReference>
<dbReference type="InterPro" id="IPR036322">
    <property type="entry name" value="WD40_repeat_dom_sf"/>
</dbReference>
<dbReference type="GO" id="GO:1905786">
    <property type="term" value="P:positive regulation of anaphase-promoting complex-dependent catabolic process"/>
    <property type="evidence" value="ECO:0007669"/>
    <property type="project" value="TreeGrafter"/>
</dbReference>
<keyword evidence="3" id="KW-0677">Repeat</keyword>
<dbReference type="OrthoDB" id="10263272at2759"/>
<dbReference type="InterPro" id="IPR033010">
    <property type="entry name" value="Cdc20/Fizzy"/>
</dbReference>
<evidence type="ECO:0000256" key="4">
    <source>
        <dbReference type="ARBA" id="ARBA00022776"/>
    </source>
</evidence>
<dbReference type="Proteomes" id="UP000724874">
    <property type="component" value="Unassembled WGS sequence"/>
</dbReference>
<name>A0A9P5TM04_GYMJU</name>
<gene>
    <name evidence="6" type="ORF">CPB84DRAFT_1680483</name>
</gene>
<dbReference type="SUPFAM" id="SSF50978">
    <property type="entry name" value="WD40 repeat-like"/>
    <property type="match status" value="1"/>
</dbReference>
<dbReference type="PANTHER" id="PTHR19918:SF8">
    <property type="entry name" value="FI02843P"/>
    <property type="match status" value="1"/>
</dbReference>
<dbReference type="Gene3D" id="2.130.10.10">
    <property type="entry name" value="YVTN repeat-like/Quinoprotein amine dehydrogenase"/>
    <property type="match status" value="1"/>
</dbReference>
<dbReference type="GO" id="GO:0010997">
    <property type="term" value="F:anaphase-promoting complex binding"/>
    <property type="evidence" value="ECO:0007669"/>
    <property type="project" value="InterPro"/>
</dbReference>
<keyword evidence="7" id="KW-1185">Reference proteome</keyword>
<evidence type="ECO:0000256" key="3">
    <source>
        <dbReference type="ARBA" id="ARBA00022737"/>
    </source>
</evidence>
<dbReference type="InterPro" id="IPR015943">
    <property type="entry name" value="WD40/YVTN_repeat-like_dom_sf"/>
</dbReference>
<reference evidence="6" key="1">
    <citation type="submission" date="2020-11" db="EMBL/GenBank/DDBJ databases">
        <authorList>
            <consortium name="DOE Joint Genome Institute"/>
            <person name="Ahrendt S."/>
            <person name="Riley R."/>
            <person name="Andreopoulos W."/>
            <person name="LaButti K."/>
            <person name="Pangilinan J."/>
            <person name="Ruiz-duenas F.J."/>
            <person name="Barrasa J.M."/>
            <person name="Sanchez-Garcia M."/>
            <person name="Camarero S."/>
            <person name="Miyauchi S."/>
            <person name="Serrano A."/>
            <person name="Linde D."/>
            <person name="Babiker R."/>
            <person name="Drula E."/>
            <person name="Ayuso-Fernandez I."/>
            <person name="Pacheco R."/>
            <person name="Padilla G."/>
            <person name="Ferreira P."/>
            <person name="Barriuso J."/>
            <person name="Kellner H."/>
            <person name="Castanera R."/>
            <person name="Alfaro M."/>
            <person name="Ramirez L."/>
            <person name="Pisabarro A.G."/>
            <person name="Kuo A."/>
            <person name="Tritt A."/>
            <person name="Lipzen A."/>
            <person name="He G."/>
            <person name="Yan M."/>
            <person name="Ng V."/>
            <person name="Cullen D."/>
            <person name="Martin F."/>
            <person name="Rosso M.-N."/>
            <person name="Henrissat B."/>
            <person name="Hibbett D."/>
            <person name="Martinez A.T."/>
            <person name="Grigoriev I.V."/>
        </authorList>
    </citation>
    <scope>NUCLEOTIDE SEQUENCE</scope>
    <source>
        <strain evidence="6">AH 44721</strain>
    </source>
</reference>
<comment type="caution">
    <text evidence="6">The sequence shown here is derived from an EMBL/GenBank/DDBJ whole genome shotgun (WGS) entry which is preliminary data.</text>
</comment>
<organism evidence="6 7">
    <name type="scientific">Gymnopilus junonius</name>
    <name type="common">Spectacular rustgill mushroom</name>
    <name type="synonym">Gymnopilus spectabilis subsp. junonius</name>
    <dbReference type="NCBI Taxonomy" id="109634"/>
    <lineage>
        <taxon>Eukaryota</taxon>
        <taxon>Fungi</taxon>
        <taxon>Dikarya</taxon>
        <taxon>Basidiomycota</taxon>
        <taxon>Agaricomycotina</taxon>
        <taxon>Agaricomycetes</taxon>
        <taxon>Agaricomycetidae</taxon>
        <taxon>Agaricales</taxon>
        <taxon>Agaricineae</taxon>
        <taxon>Hymenogastraceae</taxon>
        <taxon>Gymnopilus</taxon>
    </lineage>
</organism>
<dbReference type="SMART" id="SM00320">
    <property type="entry name" value="WD40"/>
    <property type="match status" value="4"/>
</dbReference>
<evidence type="ECO:0000313" key="7">
    <source>
        <dbReference type="Proteomes" id="UP000724874"/>
    </source>
</evidence>
<dbReference type="GO" id="GO:0005680">
    <property type="term" value="C:anaphase-promoting complex"/>
    <property type="evidence" value="ECO:0007669"/>
    <property type="project" value="TreeGrafter"/>
</dbReference>
<evidence type="ECO:0000256" key="5">
    <source>
        <dbReference type="ARBA" id="ARBA00023306"/>
    </source>
</evidence>
<dbReference type="GO" id="GO:0051301">
    <property type="term" value="P:cell division"/>
    <property type="evidence" value="ECO:0007669"/>
    <property type="project" value="UniProtKB-KW"/>
</dbReference>
<evidence type="ECO:0000256" key="2">
    <source>
        <dbReference type="ARBA" id="ARBA00022618"/>
    </source>
</evidence>
<proteinExistence type="predicted"/>
<dbReference type="AlphaFoldDB" id="A0A9P5TM04"/>
<dbReference type="EMBL" id="JADNYJ010000047">
    <property type="protein sequence ID" value="KAF8900423.1"/>
    <property type="molecule type" value="Genomic_DNA"/>
</dbReference>
<dbReference type="Pfam" id="PF00400">
    <property type="entry name" value="WD40"/>
    <property type="match status" value="1"/>
</dbReference>
<keyword evidence="2" id="KW-0132">Cell division</keyword>
<protein>
    <submittedName>
        <fullName evidence="6">WD40-repeat-containing domain protein</fullName>
    </submittedName>
</protein>
<keyword evidence="1" id="KW-0853">WD repeat</keyword>
<keyword evidence="5" id="KW-0131">Cell cycle</keyword>
<evidence type="ECO:0000313" key="6">
    <source>
        <dbReference type="EMBL" id="KAF8900423.1"/>
    </source>
</evidence>